<dbReference type="Proteomes" id="UP000255167">
    <property type="component" value="Unassembled WGS sequence"/>
</dbReference>
<sequence>MNERQLYSAWSDSEREHYRQNGYWVDQPLGEQLRQWAIRQPTSIALVAGKQHLSYAGLDSLADRLAAGLAARGIRSQDNVLLQLPKLHWPRGNTVRSVPSRRTPDSCHAWPESGRH</sequence>
<dbReference type="SUPFAM" id="SSF56801">
    <property type="entry name" value="Acetyl-CoA synthetase-like"/>
    <property type="match status" value="1"/>
</dbReference>
<dbReference type="AlphaFoldDB" id="A0A378F0X7"/>
<evidence type="ECO:0000256" key="1">
    <source>
        <dbReference type="SAM" id="MobiDB-lite"/>
    </source>
</evidence>
<keyword evidence="3" id="KW-0436">Ligase</keyword>
<dbReference type="InterPro" id="IPR042099">
    <property type="entry name" value="ANL_N_sf"/>
</dbReference>
<dbReference type="GO" id="GO:0016877">
    <property type="term" value="F:ligase activity, forming carbon-sulfur bonds"/>
    <property type="evidence" value="ECO:0007669"/>
    <property type="project" value="UniProtKB-ARBA"/>
</dbReference>
<evidence type="ECO:0000313" key="3">
    <source>
        <dbReference type="EMBL" id="STW38662.1"/>
    </source>
</evidence>
<organism evidence="3 4">
    <name type="scientific">Klebsiella pneumoniae</name>
    <dbReference type="NCBI Taxonomy" id="573"/>
    <lineage>
        <taxon>Bacteria</taxon>
        <taxon>Pseudomonadati</taxon>
        <taxon>Pseudomonadota</taxon>
        <taxon>Gammaproteobacteria</taxon>
        <taxon>Enterobacterales</taxon>
        <taxon>Enterobacteriaceae</taxon>
        <taxon>Klebsiella/Raoultella group</taxon>
        <taxon>Klebsiella</taxon>
        <taxon>Klebsiella pneumoniae complex</taxon>
    </lineage>
</organism>
<proteinExistence type="predicted"/>
<name>A0A378F0X7_KLEPN</name>
<gene>
    <name evidence="3" type="primary">dhbE_2</name>
    <name evidence="3" type="ORF">NCTC9617_00177</name>
</gene>
<evidence type="ECO:0000259" key="2">
    <source>
        <dbReference type="Pfam" id="PF00501"/>
    </source>
</evidence>
<feature type="domain" description="AMP-dependent synthetase/ligase" evidence="2">
    <location>
        <begin position="34"/>
        <end position="87"/>
    </location>
</feature>
<dbReference type="EMBL" id="UGNC01000003">
    <property type="protein sequence ID" value="STW38662.1"/>
    <property type="molecule type" value="Genomic_DNA"/>
</dbReference>
<dbReference type="Pfam" id="PF00501">
    <property type="entry name" value="AMP-binding"/>
    <property type="match status" value="1"/>
</dbReference>
<accession>A0A378F0X7</accession>
<evidence type="ECO:0000313" key="4">
    <source>
        <dbReference type="Proteomes" id="UP000255167"/>
    </source>
</evidence>
<protein>
    <submittedName>
        <fullName evidence="3">Iron aquisition 2,3-dihydroxybenzoate-AMP ligase</fullName>
        <ecNumber evidence="3">6.3.2.-</ecNumber>
    </submittedName>
</protein>
<dbReference type="Gene3D" id="3.40.50.12780">
    <property type="entry name" value="N-terminal domain of ligase-like"/>
    <property type="match status" value="1"/>
</dbReference>
<feature type="region of interest" description="Disordered" evidence="1">
    <location>
        <begin position="93"/>
        <end position="116"/>
    </location>
</feature>
<dbReference type="EC" id="6.3.2.-" evidence="3"/>
<dbReference type="InterPro" id="IPR000873">
    <property type="entry name" value="AMP-dep_synth/lig_dom"/>
</dbReference>
<reference evidence="3 4" key="1">
    <citation type="submission" date="2018-06" db="EMBL/GenBank/DDBJ databases">
        <authorList>
            <consortium name="Pathogen Informatics"/>
            <person name="Doyle S."/>
        </authorList>
    </citation>
    <scope>NUCLEOTIDE SEQUENCE [LARGE SCALE GENOMIC DNA]</scope>
    <source>
        <strain evidence="3 4">NCTC9617</strain>
    </source>
</reference>